<dbReference type="Pfam" id="PF13263">
    <property type="entry name" value="PHP_C"/>
    <property type="match status" value="1"/>
</dbReference>
<dbReference type="SUPFAM" id="SSF89550">
    <property type="entry name" value="PHP domain-like"/>
    <property type="match status" value="1"/>
</dbReference>
<evidence type="ECO:0000313" key="3">
    <source>
        <dbReference type="EMBL" id="TDD39805.1"/>
    </source>
</evidence>
<dbReference type="InterPro" id="IPR052018">
    <property type="entry name" value="PHP_domain"/>
</dbReference>
<feature type="region of interest" description="Disordered" evidence="1">
    <location>
        <begin position="1"/>
        <end position="56"/>
    </location>
</feature>
<gene>
    <name evidence="3" type="ORF">E1288_36435</name>
</gene>
<dbReference type="EMBL" id="SMKW01000074">
    <property type="protein sequence ID" value="TDD39805.1"/>
    <property type="molecule type" value="Genomic_DNA"/>
</dbReference>
<dbReference type="SMART" id="SM00481">
    <property type="entry name" value="POLIIIAc"/>
    <property type="match status" value="1"/>
</dbReference>
<evidence type="ECO:0000256" key="1">
    <source>
        <dbReference type="SAM" id="MobiDB-lite"/>
    </source>
</evidence>
<proteinExistence type="predicted"/>
<name>A0A4R4Y665_9PSEU</name>
<organism evidence="3 4">
    <name type="scientific">Saccharopolyspora elongata</name>
    <dbReference type="NCBI Taxonomy" id="2530387"/>
    <lineage>
        <taxon>Bacteria</taxon>
        <taxon>Bacillati</taxon>
        <taxon>Actinomycetota</taxon>
        <taxon>Actinomycetes</taxon>
        <taxon>Pseudonocardiales</taxon>
        <taxon>Pseudonocardiaceae</taxon>
        <taxon>Saccharopolyspora</taxon>
    </lineage>
</organism>
<keyword evidence="4" id="KW-1185">Reference proteome</keyword>
<evidence type="ECO:0000259" key="2">
    <source>
        <dbReference type="SMART" id="SM00481"/>
    </source>
</evidence>
<dbReference type="PANTHER" id="PTHR42924">
    <property type="entry name" value="EXONUCLEASE"/>
    <property type="match status" value="1"/>
</dbReference>
<sequence length="267" mass="28931">MDRRAGRRQGRALGPGGTRRRDPGPGGRGAGERADQRQGPGRGVTWRLPDPGPVPPGRVRVDCHVHTVHSGDAVSTVEQIAKRVAAERIDVLCVTDHHSLDGAWEAVERDIGARVVVGEEIRTRAGEVIGLFLAERIPYVLPLPEVVRRIRDQRGVIYAPHPLDPNRTSLGAEGLRELHEHGALDVVEVCNAKISDPEHNAAAANFAARNDIPAAAGSDAHDPQGIGAAYLHMPDFDGPTDFLRKLPEARIWGEHRDHVGWQPGRGS</sequence>
<feature type="compositionally biased region" description="Basic residues" evidence="1">
    <location>
        <begin position="1"/>
        <end position="10"/>
    </location>
</feature>
<dbReference type="InterPro" id="IPR004013">
    <property type="entry name" value="PHP_dom"/>
</dbReference>
<dbReference type="Gene3D" id="3.20.20.140">
    <property type="entry name" value="Metal-dependent hydrolases"/>
    <property type="match status" value="1"/>
</dbReference>
<dbReference type="InterPro" id="IPR003141">
    <property type="entry name" value="Pol/His_phosphatase_N"/>
</dbReference>
<dbReference type="AlphaFoldDB" id="A0A4R4Y665"/>
<dbReference type="PANTHER" id="PTHR42924:SF3">
    <property type="entry name" value="POLYMERASE_HISTIDINOL PHOSPHATASE N-TERMINAL DOMAIN-CONTAINING PROTEIN"/>
    <property type="match status" value="1"/>
</dbReference>
<feature type="domain" description="Polymerase/histidinol phosphatase N-terminal" evidence="2">
    <location>
        <begin position="61"/>
        <end position="125"/>
    </location>
</feature>
<comment type="caution">
    <text evidence="3">The sequence shown here is derived from an EMBL/GenBank/DDBJ whole genome shotgun (WGS) entry which is preliminary data.</text>
</comment>
<dbReference type="InterPro" id="IPR016195">
    <property type="entry name" value="Pol/histidinol_Pase-like"/>
</dbReference>
<dbReference type="GO" id="GO:0035312">
    <property type="term" value="F:5'-3' DNA exonuclease activity"/>
    <property type="evidence" value="ECO:0007669"/>
    <property type="project" value="TreeGrafter"/>
</dbReference>
<protein>
    <submittedName>
        <fullName evidence="3">PHP domain-containing protein</fullName>
    </submittedName>
</protein>
<dbReference type="Pfam" id="PF02811">
    <property type="entry name" value="PHP"/>
    <property type="match status" value="1"/>
</dbReference>
<dbReference type="CDD" id="cd07432">
    <property type="entry name" value="PHP_HisPPase"/>
    <property type="match status" value="1"/>
</dbReference>
<dbReference type="GO" id="GO:0004534">
    <property type="term" value="F:5'-3' RNA exonuclease activity"/>
    <property type="evidence" value="ECO:0007669"/>
    <property type="project" value="TreeGrafter"/>
</dbReference>
<reference evidence="3 4" key="1">
    <citation type="submission" date="2019-03" db="EMBL/GenBank/DDBJ databases">
        <title>Draft genome sequences of novel Actinobacteria.</title>
        <authorList>
            <person name="Sahin N."/>
            <person name="Ay H."/>
            <person name="Saygin H."/>
        </authorList>
    </citation>
    <scope>NUCLEOTIDE SEQUENCE [LARGE SCALE GENOMIC DNA]</scope>
    <source>
        <strain evidence="3 4">7K502</strain>
    </source>
</reference>
<dbReference type="Proteomes" id="UP000294947">
    <property type="component" value="Unassembled WGS sequence"/>
</dbReference>
<dbReference type="OrthoDB" id="9804333at2"/>
<evidence type="ECO:0000313" key="4">
    <source>
        <dbReference type="Proteomes" id="UP000294947"/>
    </source>
</evidence>
<accession>A0A4R4Y665</accession>